<evidence type="ECO:0000256" key="1">
    <source>
        <dbReference type="ARBA" id="ARBA00022679"/>
    </source>
</evidence>
<dbReference type="PANTHER" id="PTHR43877">
    <property type="entry name" value="AMINOALKYLPHOSPHONATE N-ACETYLTRANSFERASE-RELATED-RELATED"/>
    <property type="match status" value="1"/>
</dbReference>
<dbReference type="InterPro" id="IPR016181">
    <property type="entry name" value="Acyl_CoA_acyltransferase"/>
</dbReference>
<organism evidence="4 5">
    <name type="scientific">Mycoplana azooxidifex</name>
    <dbReference type="NCBI Taxonomy" id="1636188"/>
    <lineage>
        <taxon>Bacteria</taxon>
        <taxon>Pseudomonadati</taxon>
        <taxon>Pseudomonadota</taxon>
        <taxon>Alphaproteobacteria</taxon>
        <taxon>Hyphomicrobiales</taxon>
        <taxon>Rhizobiaceae</taxon>
        <taxon>Mycoplana</taxon>
    </lineage>
</organism>
<dbReference type="Proteomes" id="UP000574761">
    <property type="component" value="Unassembled WGS sequence"/>
</dbReference>
<dbReference type="SUPFAM" id="SSF55729">
    <property type="entry name" value="Acyl-CoA N-acyltransferases (Nat)"/>
    <property type="match status" value="1"/>
</dbReference>
<dbReference type="Gene3D" id="3.40.630.30">
    <property type="match status" value="1"/>
</dbReference>
<keyword evidence="1" id="KW-0808">Transferase</keyword>
<keyword evidence="2" id="KW-0012">Acyltransferase</keyword>
<dbReference type="AlphaFoldDB" id="A0A7W6GKE4"/>
<name>A0A7W6GKE4_9HYPH</name>
<dbReference type="InterPro" id="IPR000182">
    <property type="entry name" value="GNAT_dom"/>
</dbReference>
<sequence length="169" mass="18383">MFFVRTASEHDLEKVSALLAATWHATYDAVYGVDKVSEITAKWHSVQALAEKLKRKDSEFVVADDGKALGGMGYAAMSASEPTVAILHQLYVLPQHQGQRIGRDMFAELETCFPDAKVMRLEVEPRNTAAIAFYEAHGFEKVGETGNCGGDQSGSQSGIPALVYEKTLG</sequence>
<evidence type="ECO:0000313" key="4">
    <source>
        <dbReference type="EMBL" id="MBB3978078.1"/>
    </source>
</evidence>
<dbReference type="GO" id="GO:0016747">
    <property type="term" value="F:acyltransferase activity, transferring groups other than amino-acyl groups"/>
    <property type="evidence" value="ECO:0007669"/>
    <property type="project" value="InterPro"/>
</dbReference>
<proteinExistence type="predicted"/>
<keyword evidence="4" id="KW-0689">Ribosomal protein</keyword>
<comment type="caution">
    <text evidence="4">The sequence shown here is derived from an EMBL/GenBank/DDBJ whole genome shotgun (WGS) entry which is preliminary data.</text>
</comment>
<reference evidence="4 5" key="1">
    <citation type="submission" date="2020-08" db="EMBL/GenBank/DDBJ databases">
        <title>Genomic Encyclopedia of Type Strains, Phase IV (KMG-IV): sequencing the most valuable type-strain genomes for metagenomic binning, comparative biology and taxonomic classification.</title>
        <authorList>
            <person name="Goeker M."/>
        </authorList>
    </citation>
    <scope>NUCLEOTIDE SEQUENCE [LARGE SCALE GENOMIC DNA]</scope>
    <source>
        <strain evidence="4 5">DSM 100211</strain>
    </source>
</reference>
<dbReference type="RefSeq" id="WP_183806174.1">
    <property type="nucleotide sequence ID" value="NZ_JACIEE010000006.1"/>
</dbReference>
<accession>A0A7W6GKE4</accession>
<protein>
    <submittedName>
        <fullName evidence="4">Ribosomal protein S18 acetylase RimI-like enzyme</fullName>
    </submittedName>
</protein>
<keyword evidence="4" id="KW-0687">Ribonucleoprotein</keyword>
<evidence type="ECO:0000259" key="3">
    <source>
        <dbReference type="PROSITE" id="PS51186"/>
    </source>
</evidence>
<gene>
    <name evidence="4" type="ORF">GGQ64_003292</name>
</gene>
<dbReference type="Pfam" id="PF00583">
    <property type="entry name" value="Acetyltransf_1"/>
    <property type="match status" value="1"/>
</dbReference>
<dbReference type="PROSITE" id="PS51186">
    <property type="entry name" value="GNAT"/>
    <property type="match status" value="1"/>
</dbReference>
<evidence type="ECO:0000313" key="5">
    <source>
        <dbReference type="Proteomes" id="UP000574761"/>
    </source>
</evidence>
<dbReference type="CDD" id="cd04301">
    <property type="entry name" value="NAT_SF"/>
    <property type="match status" value="1"/>
</dbReference>
<evidence type="ECO:0000256" key="2">
    <source>
        <dbReference type="ARBA" id="ARBA00023315"/>
    </source>
</evidence>
<dbReference type="InterPro" id="IPR050832">
    <property type="entry name" value="Bact_Acetyltransf"/>
</dbReference>
<feature type="domain" description="N-acetyltransferase" evidence="3">
    <location>
        <begin position="2"/>
        <end position="169"/>
    </location>
</feature>
<dbReference type="EMBL" id="JACIEE010000006">
    <property type="protein sequence ID" value="MBB3978078.1"/>
    <property type="molecule type" value="Genomic_DNA"/>
</dbReference>
<dbReference type="GO" id="GO:0005840">
    <property type="term" value="C:ribosome"/>
    <property type="evidence" value="ECO:0007669"/>
    <property type="project" value="UniProtKB-KW"/>
</dbReference>
<keyword evidence="5" id="KW-1185">Reference proteome</keyword>